<evidence type="ECO:0000259" key="5">
    <source>
        <dbReference type="Pfam" id="PF06441"/>
    </source>
</evidence>
<dbReference type="VEuPathDB" id="FungiDB:PV10_00037"/>
<dbReference type="Proteomes" id="UP000054302">
    <property type="component" value="Unassembled WGS sequence"/>
</dbReference>
<keyword evidence="7" id="KW-1185">Reference proteome</keyword>
<dbReference type="PANTHER" id="PTHR21661:SF35">
    <property type="entry name" value="EPOXIDE HYDROLASE"/>
    <property type="match status" value="1"/>
</dbReference>
<dbReference type="GO" id="GO:0097176">
    <property type="term" value="P:epoxide metabolic process"/>
    <property type="evidence" value="ECO:0007669"/>
    <property type="project" value="TreeGrafter"/>
</dbReference>
<feature type="active site" description="Proton donor" evidence="4">
    <location>
        <position position="313"/>
    </location>
</feature>
<proteinExistence type="inferred from homology"/>
<dbReference type="AlphaFoldDB" id="A0A0D2AB26"/>
<feature type="domain" description="Epoxide hydrolase N-terminal" evidence="5">
    <location>
        <begin position="5"/>
        <end position="115"/>
    </location>
</feature>
<dbReference type="HOGENOM" id="CLU_019414_0_2_1"/>
<feature type="active site" description="Nucleophile" evidence="4">
    <location>
        <position position="180"/>
    </location>
</feature>
<name>A0A0D2AB26_EXOME</name>
<protein>
    <recommendedName>
        <fullName evidence="5">Epoxide hydrolase N-terminal domain-containing protein</fullName>
    </recommendedName>
</protein>
<organism evidence="6 7">
    <name type="scientific">Exophiala mesophila</name>
    <name type="common">Black yeast-like fungus</name>
    <dbReference type="NCBI Taxonomy" id="212818"/>
    <lineage>
        <taxon>Eukaryota</taxon>
        <taxon>Fungi</taxon>
        <taxon>Dikarya</taxon>
        <taxon>Ascomycota</taxon>
        <taxon>Pezizomycotina</taxon>
        <taxon>Eurotiomycetes</taxon>
        <taxon>Chaetothyriomycetidae</taxon>
        <taxon>Chaetothyriales</taxon>
        <taxon>Herpotrichiellaceae</taxon>
        <taxon>Exophiala</taxon>
    </lineage>
</organism>
<dbReference type="STRING" id="212818.A0A0D2AB26"/>
<dbReference type="PRINTS" id="PR00412">
    <property type="entry name" value="EPOXHYDRLASE"/>
</dbReference>
<dbReference type="EMBL" id="KN847520">
    <property type="protein sequence ID" value="KIV96133.1"/>
    <property type="molecule type" value="Genomic_DNA"/>
</dbReference>
<evidence type="ECO:0000313" key="6">
    <source>
        <dbReference type="EMBL" id="KIV96133.1"/>
    </source>
</evidence>
<evidence type="ECO:0000256" key="2">
    <source>
        <dbReference type="ARBA" id="ARBA00022797"/>
    </source>
</evidence>
<dbReference type="OrthoDB" id="7130006at2759"/>
<dbReference type="Pfam" id="PF06441">
    <property type="entry name" value="EHN"/>
    <property type="match status" value="1"/>
</dbReference>
<dbReference type="InterPro" id="IPR010497">
    <property type="entry name" value="Epoxide_hydro_N"/>
</dbReference>
<evidence type="ECO:0000313" key="7">
    <source>
        <dbReference type="Proteomes" id="UP000054302"/>
    </source>
</evidence>
<reference evidence="6 7" key="1">
    <citation type="submission" date="2015-01" db="EMBL/GenBank/DDBJ databases">
        <title>The Genome Sequence of Exophiala mesophila CBS40295.</title>
        <authorList>
            <consortium name="The Broad Institute Genomics Platform"/>
            <person name="Cuomo C."/>
            <person name="de Hoog S."/>
            <person name="Gorbushina A."/>
            <person name="Stielow B."/>
            <person name="Teixiera M."/>
            <person name="Abouelleil A."/>
            <person name="Chapman S.B."/>
            <person name="Priest M."/>
            <person name="Young S.K."/>
            <person name="Wortman J."/>
            <person name="Nusbaum C."/>
            <person name="Birren B."/>
        </authorList>
    </citation>
    <scope>NUCLEOTIDE SEQUENCE [LARGE SCALE GENOMIC DNA]</scope>
    <source>
        <strain evidence="6 7">CBS 40295</strain>
    </source>
</reference>
<comment type="similarity">
    <text evidence="1">Belongs to the peptidase S33 family.</text>
</comment>
<sequence length="413" mass="46824">MSSAIERYQISISEDRIADLNSRLDNAQFPDELDAAGWDLGAPLAHVKRLTQYWRNDFSWRKTEQNLNALPHFVTPIQCEGYETLKIHFLHKKSSVQGAIPLIFVHGWPGNFLEVTKIIDKLTEPEDGGVAFDVVAPSLPNYAFSEGSQKRGFSIDQYAETCHKLMTRLGYDQYVTQGGDWGYNITRALSIMYPKHAKATHFNMDVGQQPTFFNTPLLAIEDAVKPLTDRERQGIDRTEWFRKEGFGYNLLQSTKPQTIGYALADSPVALLAWIYEKLHDWTDAYPWTDEEVCTWISIYWFSTAGPAANVRIYYETGRSGFWGKRLTRLQLRAWQSGVKVGISHFPRDISVLRSTWTRTVGNCVFEKEHASGGHFAAWERPNEIVGDLRTMFGKGGGAYGVVDGKSGYLSARL</sequence>
<dbReference type="Gene3D" id="3.40.50.1820">
    <property type="entry name" value="alpha/beta hydrolase"/>
    <property type="match status" value="1"/>
</dbReference>
<dbReference type="InterPro" id="IPR016292">
    <property type="entry name" value="Epoxide_hydrolase"/>
</dbReference>
<dbReference type="InterPro" id="IPR029058">
    <property type="entry name" value="AB_hydrolase_fold"/>
</dbReference>
<keyword evidence="3" id="KW-0378">Hydrolase</keyword>
<dbReference type="PIRSF" id="PIRSF001112">
    <property type="entry name" value="Epoxide_hydrolase"/>
    <property type="match status" value="1"/>
</dbReference>
<dbReference type="OMA" id="WPDSFWR"/>
<feature type="active site" description="Proton donor" evidence="4">
    <location>
        <position position="374"/>
    </location>
</feature>
<dbReference type="GO" id="GO:0004301">
    <property type="term" value="F:epoxide hydrolase activity"/>
    <property type="evidence" value="ECO:0007669"/>
    <property type="project" value="TreeGrafter"/>
</dbReference>
<evidence type="ECO:0000256" key="4">
    <source>
        <dbReference type="PIRSR" id="PIRSR001112-1"/>
    </source>
</evidence>
<evidence type="ECO:0000256" key="1">
    <source>
        <dbReference type="ARBA" id="ARBA00010088"/>
    </source>
</evidence>
<dbReference type="PANTHER" id="PTHR21661">
    <property type="entry name" value="EPOXIDE HYDROLASE 1-RELATED"/>
    <property type="match status" value="1"/>
</dbReference>
<gene>
    <name evidence="6" type="ORF">PV10_00037</name>
</gene>
<keyword evidence="2" id="KW-0058">Aromatic hydrocarbons catabolism</keyword>
<dbReference type="RefSeq" id="XP_016227707.1">
    <property type="nucleotide sequence ID" value="XM_016364058.1"/>
</dbReference>
<dbReference type="SUPFAM" id="SSF53474">
    <property type="entry name" value="alpha/beta-Hydrolases"/>
    <property type="match status" value="1"/>
</dbReference>
<dbReference type="GeneID" id="27317882"/>
<evidence type="ECO:0000256" key="3">
    <source>
        <dbReference type="ARBA" id="ARBA00022801"/>
    </source>
</evidence>
<dbReference type="InterPro" id="IPR000639">
    <property type="entry name" value="Epox_hydrolase-like"/>
</dbReference>
<accession>A0A0D2AB26</accession>